<evidence type="ECO:0000313" key="4">
    <source>
        <dbReference type="Proteomes" id="UP000199031"/>
    </source>
</evidence>
<dbReference type="OrthoDB" id="678068at2"/>
<accession>A0A1I5XH07</accession>
<evidence type="ECO:0000256" key="1">
    <source>
        <dbReference type="PROSITE-ProRule" id="PRU00339"/>
    </source>
</evidence>
<evidence type="ECO:0000313" key="3">
    <source>
        <dbReference type="EMBL" id="SFQ31245.1"/>
    </source>
</evidence>
<name>A0A1I5XH07_9BACT</name>
<dbReference type="PROSITE" id="PS50005">
    <property type="entry name" value="TPR"/>
    <property type="match status" value="1"/>
</dbReference>
<protein>
    <submittedName>
        <fullName evidence="3">Tetratricopeptide repeat-containing protein</fullName>
    </submittedName>
</protein>
<dbReference type="EMBL" id="FOXQ01000008">
    <property type="protein sequence ID" value="SFQ31245.1"/>
    <property type="molecule type" value="Genomic_DNA"/>
</dbReference>
<dbReference type="Pfam" id="PF13432">
    <property type="entry name" value="TPR_16"/>
    <property type="match status" value="1"/>
</dbReference>
<keyword evidence="1" id="KW-0802">TPR repeat</keyword>
<feature type="repeat" description="TPR" evidence="1">
    <location>
        <begin position="122"/>
        <end position="155"/>
    </location>
</feature>
<dbReference type="RefSeq" id="WP_090659729.1">
    <property type="nucleotide sequence ID" value="NZ_FOXQ01000008.1"/>
</dbReference>
<evidence type="ECO:0000256" key="2">
    <source>
        <dbReference type="SAM" id="Phobius"/>
    </source>
</evidence>
<keyword evidence="4" id="KW-1185">Reference proteome</keyword>
<keyword evidence="2" id="KW-0812">Transmembrane</keyword>
<gene>
    <name evidence="3" type="ORF">SAMN05444277_108190</name>
</gene>
<keyword evidence="2" id="KW-1133">Transmembrane helix</keyword>
<dbReference type="SUPFAM" id="SSF48452">
    <property type="entry name" value="TPR-like"/>
    <property type="match status" value="1"/>
</dbReference>
<organism evidence="3 4">
    <name type="scientific">Parafilimonas terrae</name>
    <dbReference type="NCBI Taxonomy" id="1465490"/>
    <lineage>
        <taxon>Bacteria</taxon>
        <taxon>Pseudomonadati</taxon>
        <taxon>Bacteroidota</taxon>
        <taxon>Chitinophagia</taxon>
        <taxon>Chitinophagales</taxon>
        <taxon>Chitinophagaceae</taxon>
        <taxon>Parafilimonas</taxon>
    </lineage>
</organism>
<dbReference type="AlphaFoldDB" id="A0A1I5XH07"/>
<feature type="transmembrane region" description="Helical" evidence="2">
    <location>
        <begin position="6"/>
        <end position="25"/>
    </location>
</feature>
<reference evidence="3 4" key="1">
    <citation type="submission" date="2016-10" db="EMBL/GenBank/DDBJ databases">
        <authorList>
            <person name="de Groot N.N."/>
        </authorList>
    </citation>
    <scope>NUCLEOTIDE SEQUENCE [LARGE SCALE GENOMIC DNA]</scope>
    <source>
        <strain evidence="3 4">DSM 28286</strain>
    </source>
</reference>
<dbReference type="InterPro" id="IPR011990">
    <property type="entry name" value="TPR-like_helical_dom_sf"/>
</dbReference>
<dbReference type="Gene3D" id="1.25.40.10">
    <property type="entry name" value="Tetratricopeptide repeat domain"/>
    <property type="match status" value="2"/>
</dbReference>
<dbReference type="Proteomes" id="UP000199031">
    <property type="component" value="Unassembled WGS sequence"/>
</dbReference>
<sequence>MKKTSIFFSVIISIAITFLLINFFTPKPDIVKKIKELKQQTQPSLDTFLNGINKETSFYDSIENLIQKGRLIEAENVLNQLVPRYPNNTHLHALKGMFYDAKGQYDSALIEYNFAVIKNKNPYVLNKRAITFLKLNHFDEAIEDFRTAYAMNIDYSLPLAQTFEKINKNDSAIKYYKLYLEQYPNAKSIQQKIASMQSH</sequence>
<keyword evidence="2" id="KW-0472">Membrane</keyword>
<dbReference type="STRING" id="1465490.SAMN05444277_108190"/>
<dbReference type="InterPro" id="IPR019734">
    <property type="entry name" value="TPR_rpt"/>
</dbReference>
<proteinExistence type="predicted"/>